<dbReference type="Proteomes" id="UP000005025">
    <property type="component" value="Unassembled WGS sequence"/>
</dbReference>
<accession>H1LFY8</accession>
<proteinExistence type="predicted"/>
<dbReference type="HOGENOM" id="CLU_1931983_0_0_9"/>
<comment type="caution">
    <text evidence="2">The sequence shown here is derived from an EMBL/GenBank/DDBJ whole genome shotgun (WGS) entry which is preliminary data.</text>
</comment>
<dbReference type="EMBL" id="AGRJ01000147">
    <property type="protein sequence ID" value="EHO51346.1"/>
    <property type="molecule type" value="Genomic_DNA"/>
</dbReference>
<dbReference type="STRING" id="797516.HMPREF9104_01514"/>
<feature type="non-terminal residue" evidence="2">
    <location>
        <position position="1"/>
    </location>
</feature>
<protein>
    <recommendedName>
        <fullName evidence="1">MBG domain-containing protein</fullName>
    </recommendedName>
</protein>
<feature type="domain" description="MBG" evidence="1">
    <location>
        <begin position="33"/>
        <end position="122"/>
    </location>
</feature>
<evidence type="ECO:0000313" key="3">
    <source>
        <dbReference type="Proteomes" id="UP000005025"/>
    </source>
</evidence>
<evidence type="ECO:0000259" key="1">
    <source>
        <dbReference type="Pfam" id="PF17883"/>
    </source>
</evidence>
<gene>
    <name evidence="2" type="ORF">HMPREF9104_01514</name>
</gene>
<dbReference type="AlphaFoldDB" id="H1LFY8"/>
<organism evidence="2 3">
    <name type="scientific">Lentilactobacillus kisonensis F0435</name>
    <dbReference type="NCBI Taxonomy" id="797516"/>
    <lineage>
        <taxon>Bacteria</taxon>
        <taxon>Bacillati</taxon>
        <taxon>Bacillota</taxon>
        <taxon>Bacilli</taxon>
        <taxon>Lactobacillales</taxon>
        <taxon>Lactobacillaceae</taxon>
        <taxon>Lentilactobacillus</taxon>
    </lineage>
</organism>
<name>H1LFY8_9LACO</name>
<reference evidence="2 3" key="1">
    <citation type="submission" date="2011-09" db="EMBL/GenBank/DDBJ databases">
        <authorList>
            <person name="Weinstock G."/>
            <person name="Sodergren E."/>
            <person name="Clifton S."/>
            <person name="Fulton L."/>
            <person name="Fulton B."/>
            <person name="Courtney L."/>
            <person name="Fronick C."/>
            <person name="Harrison M."/>
            <person name="Strong C."/>
            <person name="Farmer C."/>
            <person name="Delahaunty K."/>
            <person name="Markovic C."/>
            <person name="Hall O."/>
            <person name="Minx P."/>
            <person name="Tomlinson C."/>
            <person name="Mitreva M."/>
            <person name="Hou S."/>
            <person name="Chen J."/>
            <person name="Wollam A."/>
            <person name="Pepin K.H."/>
            <person name="Johnson M."/>
            <person name="Bhonagiri V."/>
            <person name="Zhang X."/>
            <person name="Suruliraj S."/>
            <person name="Warren W."/>
            <person name="Chinwalla A."/>
            <person name="Mardis E.R."/>
            <person name="Wilson R.K."/>
        </authorList>
    </citation>
    <scope>NUCLEOTIDE SEQUENCE [LARGE SCALE GENOMIC DNA]</scope>
    <source>
        <strain evidence="2 3">F0435</strain>
    </source>
</reference>
<dbReference type="Pfam" id="PF17883">
    <property type="entry name" value="MBG"/>
    <property type="match status" value="1"/>
</dbReference>
<dbReference type="InterPro" id="IPR041277">
    <property type="entry name" value="MBG_Lactobacillales"/>
</dbReference>
<sequence length="132" mass="13627">DIPVTADAKANPNYEVTVVAGKLTITPTTTTDKVVVDGGTKVYDGDASTDPTTFKVELPKDIVAPTAGWTKDDFDTSGLNSQNVGSYDVTLSKAGLAKLQAANANTTIDTNNVTAGKFTITPAPIIITGPNV</sequence>
<feature type="non-terminal residue" evidence="2">
    <location>
        <position position="132"/>
    </location>
</feature>
<evidence type="ECO:0000313" key="2">
    <source>
        <dbReference type="EMBL" id="EHO51346.1"/>
    </source>
</evidence>
<dbReference type="RefSeq" id="WP_008856689.1">
    <property type="nucleotide sequence ID" value="NZ_JH591038.1"/>
</dbReference>
<dbReference type="Gene3D" id="3.10.430.110">
    <property type="match status" value="1"/>
</dbReference>